<dbReference type="Gene3D" id="1.25.40.10">
    <property type="entry name" value="Tetratricopeptide repeat domain"/>
    <property type="match status" value="1"/>
</dbReference>
<reference evidence="1" key="1">
    <citation type="submission" date="2020-11" db="EMBL/GenBank/DDBJ databases">
        <title>Sequencing the genomes of 1000 actinobacteria strains.</title>
        <authorList>
            <person name="Klenk H.-P."/>
        </authorList>
    </citation>
    <scope>NUCLEOTIDE SEQUENCE</scope>
    <source>
        <strain evidence="1">DSM 45356</strain>
    </source>
</reference>
<proteinExistence type="predicted"/>
<name>A0A8J7KVN4_9ACTN</name>
<sequence>MGRLEQAYAAWETQDWKTAAELLEEVAAEFPDHPGRPAWLFDAALAHKFSRDWARAYTMGMRAAALVRRGVQEPAYWNLGIAATVLGEWATARDAWRGFGVDLAPGDGEIVEDFGLTCVRLDEADGSEVVWARRICPTRARVVSIPTGSERRFGEIVLHDGAPNGERVVGDQTFPVFDEILLWRTSDLPSWTVTVTAPHGPDLDALVDLFEDRGYCAEPASNTRALCRCCSEGPVDQERVVAPGTQLVWLAGPAAALDGLLDAWLLAAPGRAWADLRSAH</sequence>
<evidence type="ECO:0008006" key="3">
    <source>
        <dbReference type="Google" id="ProtNLM"/>
    </source>
</evidence>
<dbReference type="AlphaFoldDB" id="A0A8J7KVN4"/>
<dbReference type="SUPFAM" id="SSF48452">
    <property type="entry name" value="TPR-like"/>
    <property type="match status" value="1"/>
</dbReference>
<gene>
    <name evidence="1" type="ORF">IW245_001706</name>
</gene>
<dbReference type="RefSeq" id="WP_197002611.1">
    <property type="nucleotide sequence ID" value="NZ_BONS01000002.1"/>
</dbReference>
<dbReference type="Proteomes" id="UP000622552">
    <property type="component" value="Unassembled WGS sequence"/>
</dbReference>
<comment type="caution">
    <text evidence="1">The sequence shown here is derived from an EMBL/GenBank/DDBJ whole genome shotgun (WGS) entry which is preliminary data.</text>
</comment>
<organism evidence="1 2">
    <name type="scientific">Longispora fulva</name>
    <dbReference type="NCBI Taxonomy" id="619741"/>
    <lineage>
        <taxon>Bacteria</taxon>
        <taxon>Bacillati</taxon>
        <taxon>Actinomycetota</taxon>
        <taxon>Actinomycetes</taxon>
        <taxon>Micromonosporales</taxon>
        <taxon>Micromonosporaceae</taxon>
        <taxon>Longispora</taxon>
    </lineage>
</organism>
<dbReference type="InterPro" id="IPR011990">
    <property type="entry name" value="TPR-like_helical_dom_sf"/>
</dbReference>
<dbReference type="EMBL" id="JADOUF010000001">
    <property type="protein sequence ID" value="MBG6135512.1"/>
    <property type="molecule type" value="Genomic_DNA"/>
</dbReference>
<evidence type="ECO:0000313" key="1">
    <source>
        <dbReference type="EMBL" id="MBG6135512.1"/>
    </source>
</evidence>
<evidence type="ECO:0000313" key="2">
    <source>
        <dbReference type="Proteomes" id="UP000622552"/>
    </source>
</evidence>
<accession>A0A8J7KVN4</accession>
<protein>
    <recommendedName>
        <fullName evidence="3">Tetratricopeptide repeat protein</fullName>
    </recommendedName>
</protein>
<keyword evidence="2" id="KW-1185">Reference proteome</keyword>